<dbReference type="Gene3D" id="3.40.50.2300">
    <property type="match status" value="1"/>
</dbReference>
<protein>
    <submittedName>
        <fullName evidence="3">Two-component system capsular synthesis response regulator RcsB</fullName>
    </submittedName>
</protein>
<dbReference type="AlphaFoldDB" id="A0A2V2BKM2"/>
<dbReference type="CDD" id="cd06170">
    <property type="entry name" value="LuxR_C_like"/>
    <property type="match status" value="1"/>
</dbReference>
<dbReference type="STRING" id="574096.HA38_19345"/>
<evidence type="ECO:0000313" key="4">
    <source>
        <dbReference type="Proteomes" id="UP000245981"/>
    </source>
</evidence>
<dbReference type="PANTHER" id="PTHR43214">
    <property type="entry name" value="TWO-COMPONENT RESPONSE REGULATOR"/>
    <property type="match status" value="1"/>
</dbReference>
<dbReference type="Proteomes" id="UP000245981">
    <property type="component" value="Unassembled WGS sequence"/>
</dbReference>
<dbReference type="PROSITE" id="PS50043">
    <property type="entry name" value="HTH_LUXR_2"/>
    <property type="match status" value="1"/>
</dbReference>
<proteinExistence type="predicted"/>
<dbReference type="SMART" id="SM00421">
    <property type="entry name" value="HTH_LUXR"/>
    <property type="match status" value="1"/>
</dbReference>
<dbReference type="SUPFAM" id="SSF46894">
    <property type="entry name" value="C-terminal effector domain of the bipartite response regulators"/>
    <property type="match status" value="1"/>
</dbReference>
<feature type="domain" description="HTH luxR-type" evidence="2">
    <location>
        <begin position="151"/>
        <end position="216"/>
    </location>
</feature>
<dbReference type="PRINTS" id="PR00038">
    <property type="entry name" value="HTHLUXR"/>
</dbReference>
<dbReference type="InterPro" id="IPR016032">
    <property type="entry name" value="Sig_transdc_resp-reg_C-effctor"/>
</dbReference>
<dbReference type="GO" id="GO:0003677">
    <property type="term" value="F:DNA binding"/>
    <property type="evidence" value="ECO:0007669"/>
    <property type="project" value="UniProtKB-KW"/>
</dbReference>
<dbReference type="InterPro" id="IPR011006">
    <property type="entry name" value="CheY-like_superfamily"/>
</dbReference>
<dbReference type="EMBL" id="QGHF01000002">
    <property type="protein sequence ID" value="PWK99406.1"/>
    <property type="molecule type" value="Genomic_DNA"/>
</dbReference>
<dbReference type="GO" id="GO:0006355">
    <property type="term" value="P:regulation of DNA-templated transcription"/>
    <property type="evidence" value="ECO:0007669"/>
    <property type="project" value="InterPro"/>
</dbReference>
<sequence>MNQTCTSPRTVALMDSHPLTLAGLSTLIESVDTDCDIIIREPSLGKMFDALMYQSVDILITDLQSAEETLQEGIDLLLRLNAQFPDMNIVVYTSCHDSNGLRTLLNHYNISVIARGESLANTQEFFKQAFEQKRVLSPKICCDLARINETHHCTPSKLTRSERDVLRHLFNGMDLQQIARMKQLSIKTISAHKCNAMRKLDVRTDAELFLQLNTMFNQGFDFS</sequence>
<keyword evidence="1" id="KW-0238">DNA-binding</keyword>
<dbReference type="InterPro" id="IPR000792">
    <property type="entry name" value="Tscrpt_reg_LuxR_C"/>
</dbReference>
<name>A0A2V2BKM2_9GAMM</name>
<organism evidence="3 4">
    <name type="scientific">Pantoea allii</name>
    <dbReference type="NCBI Taxonomy" id="574096"/>
    <lineage>
        <taxon>Bacteria</taxon>
        <taxon>Pseudomonadati</taxon>
        <taxon>Pseudomonadota</taxon>
        <taxon>Gammaproteobacteria</taxon>
        <taxon>Enterobacterales</taxon>
        <taxon>Erwiniaceae</taxon>
        <taxon>Pantoea</taxon>
    </lineage>
</organism>
<gene>
    <name evidence="3" type="ORF">C7431_102207</name>
</gene>
<evidence type="ECO:0000256" key="1">
    <source>
        <dbReference type="ARBA" id="ARBA00023125"/>
    </source>
</evidence>
<dbReference type="SUPFAM" id="SSF52172">
    <property type="entry name" value="CheY-like"/>
    <property type="match status" value="1"/>
</dbReference>
<dbReference type="RefSeq" id="WP_063878251.1">
    <property type="nucleotide sequence ID" value="NZ_CP193908.1"/>
</dbReference>
<evidence type="ECO:0000313" key="3">
    <source>
        <dbReference type="EMBL" id="PWK99406.1"/>
    </source>
</evidence>
<dbReference type="OrthoDB" id="6547505at2"/>
<dbReference type="PANTHER" id="PTHR43214:SF17">
    <property type="entry name" value="TRANSCRIPTIONAL REGULATORY PROTEIN RCSB"/>
    <property type="match status" value="1"/>
</dbReference>
<accession>A0A2V2BKM2</accession>
<dbReference type="InterPro" id="IPR039420">
    <property type="entry name" value="WalR-like"/>
</dbReference>
<evidence type="ECO:0000259" key="2">
    <source>
        <dbReference type="PROSITE" id="PS50043"/>
    </source>
</evidence>
<comment type="caution">
    <text evidence="3">The sequence shown here is derived from an EMBL/GenBank/DDBJ whole genome shotgun (WGS) entry which is preliminary data.</text>
</comment>
<dbReference type="Pfam" id="PF00196">
    <property type="entry name" value="GerE"/>
    <property type="match status" value="1"/>
</dbReference>
<reference evidence="3 4" key="1">
    <citation type="submission" date="2018-05" db="EMBL/GenBank/DDBJ databases">
        <title>Genomic Encyclopedia of Type Strains, Phase IV (KMG-V): Genome sequencing to study the core and pangenomes of soil and plant-associated prokaryotes.</title>
        <authorList>
            <person name="Whitman W."/>
        </authorList>
    </citation>
    <scope>NUCLEOTIDE SEQUENCE [LARGE SCALE GENOMIC DNA]</scope>
    <source>
        <strain evidence="3 4">PNA 200-10</strain>
    </source>
</reference>